<dbReference type="GO" id="GO:0004022">
    <property type="term" value="F:alcohol dehydrogenase (NAD+) activity"/>
    <property type="evidence" value="ECO:0007669"/>
    <property type="project" value="TreeGrafter"/>
</dbReference>
<keyword evidence="5" id="KW-1185">Reference proteome</keyword>
<dbReference type="Gene3D" id="3.40.50.1970">
    <property type="match status" value="1"/>
</dbReference>
<organism evidence="4 5">
    <name type="scientific">Arenibacter certesii</name>
    <dbReference type="NCBI Taxonomy" id="228955"/>
    <lineage>
        <taxon>Bacteria</taxon>
        <taxon>Pseudomonadati</taxon>
        <taxon>Bacteroidota</taxon>
        <taxon>Flavobacteriia</taxon>
        <taxon>Flavobacteriales</taxon>
        <taxon>Flavobacteriaceae</taxon>
        <taxon>Arenibacter</taxon>
    </lineage>
</organism>
<gene>
    <name evidence="4" type="primary">kdnB</name>
    <name evidence="4" type="ORF">GCM10007383_17370</name>
</gene>
<dbReference type="InterPro" id="IPR039697">
    <property type="entry name" value="Alcohol_dehydrogenase_Fe"/>
</dbReference>
<dbReference type="Gene3D" id="1.20.1090.10">
    <property type="entry name" value="Dehydroquinate synthase-like - alpha domain"/>
    <property type="match status" value="1"/>
</dbReference>
<evidence type="ECO:0000313" key="5">
    <source>
        <dbReference type="Proteomes" id="UP000634668"/>
    </source>
</evidence>
<accession>A0A918IUT8</accession>
<evidence type="ECO:0000313" key="4">
    <source>
        <dbReference type="EMBL" id="GGW32943.1"/>
    </source>
</evidence>
<dbReference type="Pfam" id="PF25137">
    <property type="entry name" value="ADH_Fe_C"/>
    <property type="match status" value="1"/>
</dbReference>
<dbReference type="PANTHER" id="PTHR11496:SF104">
    <property type="entry name" value="3-DEOXY-ALPHA-D-MANNO-OCTULOSONATE 8-OXIDASE"/>
    <property type="match status" value="1"/>
</dbReference>
<evidence type="ECO:0000256" key="1">
    <source>
        <dbReference type="ARBA" id="ARBA00023002"/>
    </source>
</evidence>
<keyword evidence="1" id="KW-0560">Oxidoreductase</keyword>
<dbReference type="EMBL" id="BMWP01000010">
    <property type="protein sequence ID" value="GGW32943.1"/>
    <property type="molecule type" value="Genomic_DNA"/>
</dbReference>
<comment type="caution">
    <text evidence="4">The sequence shown here is derived from an EMBL/GenBank/DDBJ whole genome shotgun (WGS) entry which is preliminary data.</text>
</comment>
<dbReference type="GO" id="GO:0046872">
    <property type="term" value="F:metal ion binding"/>
    <property type="evidence" value="ECO:0007669"/>
    <property type="project" value="InterPro"/>
</dbReference>
<protein>
    <submittedName>
        <fullName evidence="4">3-deoxy-alpha-D-manno-octulosonate 8-oxidase</fullName>
    </submittedName>
</protein>
<reference evidence="4" key="1">
    <citation type="journal article" date="2014" name="Int. J. Syst. Evol. Microbiol.">
        <title>Complete genome sequence of Corynebacterium casei LMG S-19264T (=DSM 44701T), isolated from a smear-ripened cheese.</title>
        <authorList>
            <consortium name="US DOE Joint Genome Institute (JGI-PGF)"/>
            <person name="Walter F."/>
            <person name="Albersmeier A."/>
            <person name="Kalinowski J."/>
            <person name="Ruckert C."/>
        </authorList>
    </citation>
    <scope>NUCLEOTIDE SEQUENCE</scope>
    <source>
        <strain evidence="4">KCTC 12113</strain>
    </source>
</reference>
<dbReference type="CDD" id="cd08184">
    <property type="entry name" value="Fe-ADH_KdnB-like"/>
    <property type="match status" value="1"/>
</dbReference>
<dbReference type="Proteomes" id="UP000634668">
    <property type="component" value="Unassembled WGS sequence"/>
</dbReference>
<evidence type="ECO:0000259" key="2">
    <source>
        <dbReference type="Pfam" id="PF00465"/>
    </source>
</evidence>
<reference evidence="4" key="2">
    <citation type="submission" date="2020-09" db="EMBL/GenBank/DDBJ databases">
        <authorList>
            <person name="Sun Q."/>
            <person name="Kim S."/>
        </authorList>
    </citation>
    <scope>NUCLEOTIDE SEQUENCE</scope>
    <source>
        <strain evidence="4">KCTC 12113</strain>
    </source>
</reference>
<sequence>MAMEVSNKENEVETSTDLKTNYRNFPMVPRVIFGNGCFGQLGEILLPKRKSVEAPIIFLIDDVFEGTPLISRIPLFPNDLIIFISAEEEPKTDQVDFLVEQIRSEYKEIPSGIVGIGGGTLLDLAKAVAIMLNNEGKAQEYQGWDLVKKPSIYHVGIPTISGTGAEVSRTTVLMGPEKKLGINSDYTTFDQVILDPDLTKGVSKEQWFYTGMDCFIHCVESLDGTFLNAFSQSYGEKALELCKEVFLGELEDSESRDKLMMASWHGGMSIAYSQVGVAHAMSYGLSYLLGVRHGIGNCLVFQYLEEFYPKGVAMFNKMIEKHNITLPKGVCRDLTDSDFKIMTNVALSLEPLWENALGVEWKKHISPEKLRSIYQKI</sequence>
<evidence type="ECO:0000259" key="3">
    <source>
        <dbReference type="Pfam" id="PF25137"/>
    </source>
</evidence>
<dbReference type="PANTHER" id="PTHR11496">
    <property type="entry name" value="ALCOHOL DEHYDROGENASE"/>
    <property type="match status" value="1"/>
</dbReference>
<proteinExistence type="predicted"/>
<feature type="domain" description="Alcohol dehydrogenase iron-type/glycerol dehydrogenase GldA" evidence="2">
    <location>
        <begin position="30"/>
        <end position="196"/>
    </location>
</feature>
<feature type="domain" description="Fe-containing alcohol dehydrogenase-like C-terminal" evidence="3">
    <location>
        <begin position="209"/>
        <end position="308"/>
    </location>
</feature>
<dbReference type="InterPro" id="IPR056798">
    <property type="entry name" value="ADH_Fe_C"/>
</dbReference>
<name>A0A918IUT8_9FLAO</name>
<dbReference type="SUPFAM" id="SSF56796">
    <property type="entry name" value="Dehydroquinate synthase-like"/>
    <property type="match status" value="1"/>
</dbReference>
<dbReference type="AlphaFoldDB" id="A0A918IUT8"/>
<dbReference type="Pfam" id="PF00465">
    <property type="entry name" value="Fe-ADH"/>
    <property type="match status" value="1"/>
</dbReference>
<dbReference type="InterPro" id="IPR001670">
    <property type="entry name" value="ADH_Fe/GldA"/>
</dbReference>